<organism evidence="1 2">
    <name type="scientific">Gimesia benthica</name>
    <dbReference type="NCBI Taxonomy" id="2608982"/>
    <lineage>
        <taxon>Bacteria</taxon>
        <taxon>Pseudomonadati</taxon>
        <taxon>Planctomycetota</taxon>
        <taxon>Planctomycetia</taxon>
        <taxon>Planctomycetales</taxon>
        <taxon>Planctomycetaceae</taxon>
        <taxon>Gimesia</taxon>
    </lineage>
</organism>
<dbReference type="EMBL" id="CP043930">
    <property type="protein sequence ID" value="QGQ25615.1"/>
    <property type="molecule type" value="Genomic_DNA"/>
</dbReference>
<dbReference type="KEGG" id="gim:F1728_24310"/>
<dbReference type="AlphaFoldDB" id="A0A6I6AKC6"/>
<keyword evidence="2" id="KW-1185">Reference proteome</keyword>
<gene>
    <name evidence="1" type="ORF">F1728_24310</name>
</gene>
<proteinExistence type="predicted"/>
<protein>
    <submittedName>
        <fullName evidence="1">Uncharacterized protein</fullName>
    </submittedName>
</protein>
<name>A0A6I6AKC6_9PLAN</name>
<evidence type="ECO:0000313" key="1">
    <source>
        <dbReference type="EMBL" id="QGQ25615.1"/>
    </source>
</evidence>
<dbReference type="Proteomes" id="UP000427281">
    <property type="component" value="Chromosome"/>
</dbReference>
<reference evidence="1 2" key="1">
    <citation type="submission" date="2019-09" db="EMBL/GenBank/DDBJ databases">
        <title>Gimesia benthica sp. nov., a novel bacterium isolated from deep-sea water of the Northwest Indian Ocean.</title>
        <authorList>
            <person name="Dai X."/>
        </authorList>
    </citation>
    <scope>NUCLEOTIDE SEQUENCE [LARGE SCALE GENOMIC DNA]</scope>
    <source>
        <strain evidence="1 2">E7</strain>
    </source>
</reference>
<dbReference type="RefSeq" id="WP_155366264.1">
    <property type="nucleotide sequence ID" value="NZ_CP043930.1"/>
</dbReference>
<sequence>MSQADAQKVNSLNAHGGAQIAFEKNFIFEVARKLHPIVKQATEGLGNAFKQKLLPNLDQAQVDKFFEVKSSVASWR</sequence>
<accession>A0A6I6AKC6</accession>
<evidence type="ECO:0000313" key="2">
    <source>
        <dbReference type="Proteomes" id="UP000427281"/>
    </source>
</evidence>